<keyword evidence="9" id="KW-1185">Reference proteome</keyword>
<dbReference type="Pfam" id="PF06886">
    <property type="entry name" value="TPX2"/>
    <property type="match status" value="1"/>
</dbReference>
<feature type="region of interest" description="Disordered" evidence="6">
    <location>
        <begin position="257"/>
        <end position="351"/>
    </location>
</feature>
<evidence type="ECO:0000313" key="8">
    <source>
        <dbReference type="EMBL" id="KAJ6689130.1"/>
    </source>
</evidence>
<feature type="compositionally biased region" description="Basic and acidic residues" evidence="6">
    <location>
        <begin position="431"/>
        <end position="462"/>
    </location>
</feature>
<evidence type="ECO:0000256" key="3">
    <source>
        <dbReference type="ARBA" id="ARBA00022490"/>
    </source>
</evidence>
<sequence length="561" mass="61860">MGESACLLRSFSHPSSASREAKEGNPLRALTESISFGRFMSESLAWEKWSAFSHNRYLEEVEQFSKPGSVAQKKAYFEAHYKKRAAMKAAALLEQANAASNVPQVEAPGEAPNSSHANSEIPKETNDVIINEQDEGIADAGLIQSCDANEFYADEQKDDLQNVKVEGNEVVREKNVEMENSIQVQNVKENENAEDRDITVAMPEEKMSSARFSSSARLRAETNDTPNSKKSAGDLMNKKRVTPKSIHMSINFASHFQDTSKSSLRVSKDRSTTEIPTRVANAKQTENVEDCDTTNKVSCHSNQNKAAKLPKSSAKLSSSTRPRAETNDTPNSKKVSQDRAATPEIPTKGSVYGVSKLLPSVFRRSQDRSTKSELNKSVSGKITAGGISQTLSSDCSKSSSAKGSRSRPPLISSPFSFRSDERAAKRKEFFEKLGEKNNAKEDTEKKHLQARPKEKGEYDLKKLRQSAIFRGKPRDDLHGGLRSPENSTKKISLARPRSPKLGRTSTSNVAREASLQLHRPSVNAERSKPVIQRSNHSSTRSVVTLLLKTNAHENASPNIQP</sequence>
<evidence type="ECO:0000256" key="6">
    <source>
        <dbReference type="SAM" id="MobiDB-lite"/>
    </source>
</evidence>
<feature type="compositionally biased region" description="Polar residues" evidence="6">
    <location>
        <begin position="294"/>
        <end position="304"/>
    </location>
</feature>
<proteinExistence type="inferred from homology"/>
<feature type="compositionally biased region" description="Low complexity" evidence="6">
    <location>
        <begin position="305"/>
        <end position="319"/>
    </location>
</feature>
<feature type="region of interest" description="Disordered" evidence="6">
    <location>
        <begin position="202"/>
        <end position="240"/>
    </location>
</feature>
<feature type="region of interest" description="Disordered" evidence="6">
    <location>
        <begin position="1"/>
        <end position="25"/>
    </location>
</feature>
<evidence type="ECO:0000313" key="9">
    <source>
        <dbReference type="Proteomes" id="UP001151529"/>
    </source>
</evidence>
<dbReference type="EMBL" id="JAPFFL010000012">
    <property type="protein sequence ID" value="KAJ6689130.1"/>
    <property type="molecule type" value="Genomic_DNA"/>
</dbReference>
<dbReference type="AlphaFoldDB" id="A0A9Q0STT2"/>
<keyword evidence="5" id="KW-0206">Cytoskeleton</keyword>
<feature type="region of interest" description="Disordered" evidence="6">
    <location>
        <begin position="385"/>
        <end position="418"/>
    </location>
</feature>
<dbReference type="PANTHER" id="PTHR47067">
    <property type="entry name" value="TPX2 (TARGETING PROTEIN FOR XKLP2) PROTEIN FAMILY-RELATED"/>
    <property type="match status" value="1"/>
</dbReference>
<evidence type="ECO:0000256" key="1">
    <source>
        <dbReference type="ARBA" id="ARBA00004245"/>
    </source>
</evidence>
<dbReference type="PANTHER" id="PTHR47067:SF16">
    <property type="entry name" value="TPX2 (TARGETING PROTEIN FOR XKLP2) PROTEIN FAMILY"/>
    <property type="match status" value="1"/>
</dbReference>
<keyword evidence="4" id="KW-0493">Microtubule</keyword>
<comment type="similarity">
    <text evidence="2">Belongs to the TPX2 family.</text>
</comment>
<reference evidence="8" key="2">
    <citation type="journal article" date="2023" name="Int. J. Mol. Sci.">
        <title>De Novo Assembly and Annotation of 11 Diverse Shrub Willow (Salix) Genomes Reveals Novel Gene Organization in Sex-Linked Regions.</title>
        <authorList>
            <person name="Hyden B."/>
            <person name="Feng K."/>
            <person name="Yates T.B."/>
            <person name="Jawdy S."/>
            <person name="Cereghino C."/>
            <person name="Smart L.B."/>
            <person name="Muchero W."/>
        </authorList>
    </citation>
    <scope>NUCLEOTIDE SEQUENCE [LARGE SCALE GENOMIC DNA]</scope>
    <source>
        <tissue evidence="8">Shoot tip</tissue>
    </source>
</reference>
<dbReference type="GO" id="GO:0005874">
    <property type="term" value="C:microtubule"/>
    <property type="evidence" value="ECO:0007669"/>
    <property type="project" value="UniProtKB-KW"/>
</dbReference>
<dbReference type="Proteomes" id="UP001151529">
    <property type="component" value="Chromosome 8"/>
</dbReference>
<reference evidence="8" key="1">
    <citation type="submission" date="2022-11" db="EMBL/GenBank/DDBJ databases">
        <authorList>
            <person name="Hyden B.L."/>
            <person name="Feng K."/>
            <person name="Yates T."/>
            <person name="Jawdy S."/>
            <person name="Smart L.B."/>
            <person name="Muchero W."/>
        </authorList>
    </citation>
    <scope>NUCLEOTIDE SEQUENCE</scope>
    <source>
        <tissue evidence="8">Shoot tip</tissue>
    </source>
</reference>
<organism evidence="8 9">
    <name type="scientific">Salix viminalis</name>
    <name type="common">Common osier</name>
    <name type="synonym">Basket willow</name>
    <dbReference type="NCBI Taxonomy" id="40686"/>
    <lineage>
        <taxon>Eukaryota</taxon>
        <taxon>Viridiplantae</taxon>
        <taxon>Streptophyta</taxon>
        <taxon>Embryophyta</taxon>
        <taxon>Tracheophyta</taxon>
        <taxon>Spermatophyta</taxon>
        <taxon>Magnoliopsida</taxon>
        <taxon>eudicotyledons</taxon>
        <taxon>Gunneridae</taxon>
        <taxon>Pentapetalae</taxon>
        <taxon>rosids</taxon>
        <taxon>fabids</taxon>
        <taxon>Malpighiales</taxon>
        <taxon>Salicaceae</taxon>
        <taxon>Saliceae</taxon>
        <taxon>Salix</taxon>
    </lineage>
</organism>
<keyword evidence="3" id="KW-0963">Cytoplasm</keyword>
<feature type="domain" description="TPX2 C-terminal" evidence="7">
    <location>
        <begin position="415"/>
        <end position="473"/>
    </location>
</feature>
<protein>
    <recommendedName>
        <fullName evidence="7">TPX2 C-terminal domain-containing protein</fullName>
    </recommendedName>
</protein>
<dbReference type="OrthoDB" id="621651at2759"/>
<feature type="region of interest" description="Disordered" evidence="6">
    <location>
        <begin position="431"/>
        <end position="539"/>
    </location>
</feature>
<dbReference type="InterPro" id="IPR044216">
    <property type="entry name" value="WDL7"/>
</dbReference>
<evidence type="ECO:0000256" key="4">
    <source>
        <dbReference type="ARBA" id="ARBA00022701"/>
    </source>
</evidence>
<feature type="region of interest" description="Disordered" evidence="6">
    <location>
        <begin position="101"/>
        <end position="121"/>
    </location>
</feature>
<evidence type="ECO:0000259" key="7">
    <source>
        <dbReference type="Pfam" id="PF06886"/>
    </source>
</evidence>
<feature type="compositionally biased region" description="Low complexity" evidence="6">
    <location>
        <begin position="388"/>
        <end position="403"/>
    </location>
</feature>
<accession>A0A9Q0STT2</accession>
<comment type="caution">
    <text evidence="8">The sequence shown here is derived from an EMBL/GenBank/DDBJ whole genome shotgun (WGS) entry which is preliminary data.</text>
</comment>
<gene>
    <name evidence="8" type="ORF">OIU85_005527</name>
</gene>
<evidence type="ECO:0000256" key="2">
    <source>
        <dbReference type="ARBA" id="ARBA00005885"/>
    </source>
</evidence>
<evidence type="ECO:0000256" key="5">
    <source>
        <dbReference type="ARBA" id="ARBA00023212"/>
    </source>
</evidence>
<dbReference type="InterPro" id="IPR027329">
    <property type="entry name" value="TPX2_C"/>
</dbReference>
<name>A0A9Q0STT2_SALVM</name>
<comment type="subcellular location">
    <subcellularLocation>
        <location evidence="1">Cytoplasm</location>
        <location evidence="1">Cytoskeleton</location>
    </subcellularLocation>
</comment>